<dbReference type="InterPro" id="IPR050356">
    <property type="entry name" value="SulA_CellDiv_inhibitor"/>
</dbReference>
<keyword evidence="1" id="KW-0227">DNA damage</keyword>
<dbReference type="RefSeq" id="WP_091816587.1">
    <property type="nucleotide sequence ID" value="NZ_FOCW01000003.1"/>
</dbReference>
<dbReference type="OrthoDB" id="625722at2"/>
<accession>A0A1H8I545</accession>
<proteinExistence type="predicted"/>
<dbReference type="EMBL" id="FOCW01000003">
    <property type="protein sequence ID" value="SEN63411.1"/>
    <property type="molecule type" value="Genomic_DNA"/>
</dbReference>
<evidence type="ECO:0000313" key="3">
    <source>
        <dbReference type="Proteomes" id="UP000199531"/>
    </source>
</evidence>
<dbReference type="PANTHER" id="PTHR35369">
    <property type="entry name" value="BLR3025 PROTEIN-RELATED"/>
    <property type="match status" value="1"/>
</dbReference>
<dbReference type="AlphaFoldDB" id="A0A1H8I545"/>
<dbReference type="Proteomes" id="UP000199531">
    <property type="component" value="Unassembled WGS sequence"/>
</dbReference>
<organism evidence="2 3">
    <name type="scientific">Brachymonas denitrificans DSM 15123</name>
    <dbReference type="NCBI Taxonomy" id="1121117"/>
    <lineage>
        <taxon>Bacteria</taxon>
        <taxon>Pseudomonadati</taxon>
        <taxon>Pseudomonadota</taxon>
        <taxon>Betaproteobacteria</taxon>
        <taxon>Burkholderiales</taxon>
        <taxon>Comamonadaceae</taxon>
        <taxon>Brachymonas</taxon>
    </lineage>
</organism>
<dbReference type="PANTHER" id="PTHR35369:SF2">
    <property type="entry name" value="BLR3025 PROTEIN"/>
    <property type="match status" value="1"/>
</dbReference>
<dbReference type="GO" id="GO:0006281">
    <property type="term" value="P:DNA repair"/>
    <property type="evidence" value="ECO:0007669"/>
    <property type="project" value="TreeGrafter"/>
</dbReference>
<dbReference type="SUPFAM" id="SSF56672">
    <property type="entry name" value="DNA/RNA polymerases"/>
    <property type="match status" value="1"/>
</dbReference>
<evidence type="ECO:0000313" key="2">
    <source>
        <dbReference type="EMBL" id="SEN63411.1"/>
    </source>
</evidence>
<keyword evidence="3" id="KW-1185">Reference proteome</keyword>
<dbReference type="CDD" id="cd03468">
    <property type="entry name" value="PolY_like"/>
    <property type="match status" value="1"/>
</dbReference>
<dbReference type="STRING" id="1121117.SAMN02745977_01703"/>
<protein>
    <submittedName>
        <fullName evidence="2">Protein ImuB</fullName>
    </submittedName>
</protein>
<dbReference type="InterPro" id="IPR043502">
    <property type="entry name" value="DNA/RNA_pol_sf"/>
</dbReference>
<sequence length="438" mass="48460">MLWAALLSGPSPSCIEGLVLWGLQFTPRVAIARSDAGFATAMLMELEASVRLFGGRRQLAQRIRTESTELGATSLSWAPTGLAAIALARAGVRHGFGAPLTQRLDPLPLSSIDAVQQEAATLARLGCQTLGQVRSLPRSGTSRRFGAGLLDALDQAYGQRPETFVWEQLPERFHARLELMARIDTAPALMHGARRLLLQLCGWLASRCCGVTAITLRWCHDGMRSRHVDEGGELRIRTAQPTRQIDHLGRLLAEHLAKVELQAPVGELQLLADEVQPFEEAPASLLPDQRPDDEPLPLVLERIAARLGSARVVRPVLREDHRPEWQVRWQEAQEPLPRAGGQWQGMPQPGFLLPEPVQLGTNAANRPLYHGVLTLLSGPHRIEGGWWHRLQQADGSQHTATAVRDYWVAHSEQAGVLWLYQTRLAQEGTAWYLHGFFA</sequence>
<name>A0A1H8I545_9BURK</name>
<evidence type="ECO:0000256" key="1">
    <source>
        <dbReference type="ARBA" id="ARBA00022763"/>
    </source>
</evidence>
<gene>
    <name evidence="2" type="ORF">SAMN02745977_01703</name>
</gene>
<reference evidence="2 3" key="1">
    <citation type="submission" date="2016-10" db="EMBL/GenBank/DDBJ databases">
        <authorList>
            <person name="de Groot N.N."/>
        </authorList>
    </citation>
    <scope>NUCLEOTIDE SEQUENCE [LARGE SCALE GENOMIC DNA]</scope>
    <source>
        <strain evidence="2 3">DSM 15123</strain>
    </source>
</reference>